<accession>A0ABZ2UJR8</accession>
<reference evidence="1 2" key="1">
    <citation type="submission" date="2024-03" db="EMBL/GenBank/DDBJ databases">
        <title>Flavobacterium soyae.</title>
        <authorList>
            <person name="Zheng W."/>
        </authorList>
    </citation>
    <scope>NUCLEOTIDE SEQUENCE [LARGE SCALE GENOMIC DNA]</scope>
    <source>
        <strain evidence="1 2">55</strain>
    </source>
</reference>
<dbReference type="SUPFAM" id="SSF109854">
    <property type="entry name" value="DinB/YfiT-like putative metalloenzymes"/>
    <property type="match status" value="1"/>
</dbReference>
<dbReference type="Gene3D" id="1.20.120.450">
    <property type="entry name" value="dinb family like domain"/>
    <property type="match status" value="1"/>
</dbReference>
<protein>
    <submittedName>
        <fullName evidence="1">DinB family protein</fullName>
    </submittedName>
</protein>
<organism evidence="1 2">
    <name type="scientific">Flavobacterium soyae</name>
    <dbReference type="NCBI Taxonomy" id="2903098"/>
    <lineage>
        <taxon>Bacteria</taxon>
        <taxon>Pseudomonadati</taxon>
        <taxon>Bacteroidota</taxon>
        <taxon>Flavobacteriia</taxon>
        <taxon>Flavobacteriales</taxon>
        <taxon>Flavobacteriaceae</taxon>
        <taxon>Flavobacterium</taxon>
    </lineage>
</organism>
<gene>
    <name evidence="1" type="ORF">AABD74_10140</name>
</gene>
<proteinExistence type="predicted"/>
<evidence type="ECO:0000313" key="1">
    <source>
        <dbReference type="EMBL" id="WYZ21807.1"/>
    </source>
</evidence>
<dbReference type="Proteomes" id="UP001623852">
    <property type="component" value="Chromosome"/>
</dbReference>
<dbReference type="EMBL" id="CP150845">
    <property type="protein sequence ID" value="WYZ21807.1"/>
    <property type="molecule type" value="Genomic_DNA"/>
</dbReference>
<keyword evidence="2" id="KW-1185">Reference proteome</keyword>
<name>A0ABZ2UJR8_9FLAO</name>
<dbReference type="RefSeq" id="WP_232683053.1">
    <property type="nucleotide sequence ID" value="NZ_CP150845.1"/>
</dbReference>
<dbReference type="InterPro" id="IPR034660">
    <property type="entry name" value="DinB/YfiT-like"/>
</dbReference>
<sequence>MQKQILLDLLDHNRFVCNLTFKNITLENSRFQLNEKTASVGFIYRHIGETANILGTFFGNKTDVENTTIGQSDTGKDYDLQTSHTFIEQGYKTLEDVINNSSDQDWFEEVETSFLGTVPRIKLLSIILFHNSHHCGQIASAIVKGN</sequence>
<evidence type="ECO:0000313" key="2">
    <source>
        <dbReference type="Proteomes" id="UP001623852"/>
    </source>
</evidence>